<evidence type="ECO:0000313" key="4">
    <source>
        <dbReference type="Proteomes" id="UP001221142"/>
    </source>
</evidence>
<evidence type="ECO:0000313" key="3">
    <source>
        <dbReference type="EMBL" id="KAJ7623636.1"/>
    </source>
</evidence>
<organism evidence="3 4">
    <name type="scientific">Roridomyces roridus</name>
    <dbReference type="NCBI Taxonomy" id="1738132"/>
    <lineage>
        <taxon>Eukaryota</taxon>
        <taxon>Fungi</taxon>
        <taxon>Dikarya</taxon>
        <taxon>Basidiomycota</taxon>
        <taxon>Agaricomycotina</taxon>
        <taxon>Agaricomycetes</taxon>
        <taxon>Agaricomycetidae</taxon>
        <taxon>Agaricales</taxon>
        <taxon>Marasmiineae</taxon>
        <taxon>Mycenaceae</taxon>
        <taxon>Roridomyces</taxon>
    </lineage>
</organism>
<dbReference type="EMBL" id="JARKIF010000014">
    <property type="protein sequence ID" value="KAJ7623636.1"/>
    <property type="molecule type" value="Genomic_DNA"/>
</dbReference>
<feature type="signal peptide" evidence="2">
    <location>
        <begin position="1"/>
        <end position="20"/>
    </location>
</feature>
<evidence type="ECO:0000256" key="2">
    <source>
        <dbReference type="SAM" id="SignalP"/>
    </source>
</evidence>
<comment type="caution">
    <text evidence="3">The sequence shown here is derived from an EMBL/GenBank/DDBJ whole genome shotgun (WGS) entry which is preliminary data.</text>
</comment>
<dbReference type="Proteomes" id="UP001221142">
    <property type="component" value="Unassembled WGS sequence"/>
</dbReference>
<reference evidence="3" key="1">
    <citation type="submission" date="2023-03" db="EMBL/GenBank/DDBJ databases">
        <title>Massive genome expansion in bonnet fungi (Mycena s.s.) driven by repeated elements and novel gene families across ecological guilds.</title>
        <authorList>
            <consortium name="Lawrence Berkeley National Laboratory"/>
            <person name="Harder C.B."/>
            <person name="Miyauchi S."/>
            <person name="Viragh M."/>
            <person name="Kuo A."/>
            <person name="Thoen E."/>
            <person name="Andreopoulos B."/>
            <person name="Lu D."/>
            <person name="Skrede I."/>
            <person name="Drula E."/>
            <person name="Henrissat B."/>
            <person name="Morin E."/>
            <person name="Kohler A."/>
            <person name="Barry K."/>
            <person name="LaButti K."/>
            <person name="Morin E."/>
            <person name="Salamov A."/>
            <person name="Lipzen A."/>
            <person name="Mereny Z."/>
            <person name="Hegedus B."/>
            <person name="Baldrian P."/>
            <person name="Stursova M."/>
            <person name="Weitz H."/>
            <person name="Taylor A."/>
            <person name="Grigoriev I.V."/>
            <person name="Nagy L.G."/>
            <person name="Martin F."/>
            <person name="Kauserud H."/>
        </authorList>
    </citation>
    <scope>NUCLEOTIDE SEQUENCE</scope>
    <source>
        <strain evidence="3">9284</strain>
    </source>
</reference>
<name>A0AAD7BKV8_9AGAR</name>
<gene>
    <name evidence="3" type="ORF">FB45DRAFT_111617</name>
</gene>
<sequence length="109" mass="12120">MRITITALLTIVSLSSAVLAQGSEDARSSHKASITRKLKDSIPYSSRGQHKHHHPSRPPPRCPPCEPPRCVRGRECIARRIICFEEESGDAIDIECPLLPPTRRGEDLD</sequence>
<dbReference type="AlphaFoldDB" id="A0AAD7BKV8"/>
<feature type="region of interest" description="Disordered" evidence="1">
    <location>
        <begin position="20"/>
        <end position="66"/>
    </location>
</feature>
<evidence type="ECO:0000256" key="1">
    <source>
        <dbReference type="SAM" id="MobiDB-lite"/>
    </source>
</evidence>
<proteinExistence type="predicted"/>
<feature type="chain" id="PRO_5041920310" evidence="2">
    <location>
        <begin position="21"/>
        <end position="109"/>
    </location>
</feature>
<keyword evidence="2" id="KW-0732">Signal</keyword>
<feature type="compositionally biased region" description="Pro residues" evidence="1">
    <location>
        <begin position="57"/>
        <end position="66"/>
    </location>
</feature>
<keyword evidence="4" id="KW-1185">Reference proteome</keyword>
<accession>A0AAD7BKV8</accession>
<protein>
    <submittedName>
        <fullName evidence="3">Uncharacterized protein</fullName>
    </submittedName>
</protein>